<protein>
    <submittedName>
        <fullName evidence="1">Uncharacterized protein</fullName>
    </submittedName>
</protein>
<gene>
    <name evidence="1" type="ORF">EVOR1521_LOCUS29269</name>
</gene>
<organism evidence="1 2">
    <name type="scientific">Effrenium voratum</name>
    <dbReference type="NCBI Taxonomy" id="2562239"/>
    <lineage>
        <taxon>Eukaryota</taxon>
        <taxon>Sar</taxon>
        <taxon>Alveolata</taxon>
        <taxon>Dinophyceae</taxon>
        <taxon>Suessiales</taxon>
        <taxon>Symbiodiniaceae</taxon>
        <taxon>Effrenium</taxon>
    </lineage>
</organism>
<dbReference type="EMBL" id="CAUJNA010003682">
    <property type="protein sequence ID" value="CAJ1407625.1"/>
    <property type="molecule type" value="Genomic_DNA"/>
</dbReference>
<reference evidence="1" key="1">
    <citation type="submission" date="2023-08" db="EMBL/GenBank/DDBJ databases">
        <authorList>
            <person name="Chen Y."/>
            <person name="Shah S."/>
            <person name="Dougan E. K."/>
            <person name="Thang M."/>
            <person name="Chan C."/>
        </authorList>
    </citation>
    <scope>NUCLEOTIDE SEQUENCE</scope>
</reference>
<name>A0AA36JLC9_9DINO</name>
<sequence>LFAYTMMRAAAVTEKASRVAPLVNSWKFESKKDSMDENRQYVVQYIIQSEAGFYMKGVRLTAGTVQKM</sequence>
<keyword evidence="2" id="KW-1185">Reference proteome</keyword>
<dbReference type="Proteomes" id="UP001178507">
    <property type="component" value="Unassembled WGS sequence"/>
</dbReference>
<comment type="caution">
    <text evidence="1">The sequence shown here is derived from an EMBL/GenBank/DDBJ whole genome shotgun (WGS) entry which is preliminary data.</text>
</comment>
<proteinExistence type="predicted"/>
<feature type="non-terminal residue" evidence="1">
    <location>
        <position position="68"/>
    </location>
</feature>
<accession>A0AA36JLC9</accession>
<dbReference type="AlphaFoldDB" id="A0AA36JLC9"/>
<feature type="non-terminal residue" evidence="1">
    <location>
        <position position="1"/>
    </location>
</feature>
<evidence type="ECO:0000313" key="2">
    <source>
        <dbReference type="Proteomes" id="UP001178507"/>
    </source>
</evidence>
<evidence type="ECO:0000313" key="1">
    <source>
        <dbReference type="EMBL" id="CAJ1407625.1"/>
    </source>
</evidence>